<dbReference type="GeneID" id="98052157"/>
<reference evidence="8 9" key="1">
    <citation type="submission" date="2020-07" db="EMBL/GenBank/DDBJ databases">
        <title>Sequencing the genomes of 1000 actinobacteria strains.</title>
        <authorList>
            <person name="Klenk H.-P."/>
        </authorList>
    </citation>
    <scope>NUCLEOTIDE SEQUENCE [LARGE SCALE GENOMIC DNA]</scope>
    <source>
        <strain evidence="8 9">DSM 44749</strain>
    </source>
</reference>
<feature type="transmembrane region" description="Helical" evidence="7">
    <location>
        <begin position="217"/>
        <end position="240"/>
    </location>
</feature>
<gene>
    <name evidence="8" type="ORF">HDA37_002386</name>
</gene>
<feature type="transmembrane region" description="Helical" evidence="7">
    <location>
        <begin position="42"/>
        <end position="68"/>
    </location>
</feature>
<dbReference type="EMBL" id="JACCCZ010000001">
    <property type="protein sequence ID" value="NYG02101.1"/>
    <property type="molecule type" value="Genomic_DNA"/>
</dbReference>
<keyword evidence="5 7" id="KW-1133">Transmembrane helix</keyword>
<proteinExistence type="predicted"/>
<dbReference type="RefSeq" id="WP_179761114.1">
    <property type="nucleotide sequence ID" value="NZ_BAAAJZ010000001.1"/>
</dbReference>
<keyword evidence="4 7" id="KW-0812">Transmembrane</keyword>
<name>A0A852W3V1_PSEA5</name>
<dbReference type="AlphaFoldDB" id="A0A852W3V1"/>
<feature type="transmembrane region" description="Helical" evidence="7">
    <location>
        <begin position="372"/>
        <end position="393"/>
    </location>
</feature>
<comment type="caution">
    <text evidence="8">The sequence shown here is derived from an EMBL/GenBank/DDBJ whole genome shotgun (WGS) entry which is preliminary data.</text>
</comment>
<dbReference type="InterPro" id="IPR036259">
    <property type="entry name" value="MFS_trans_sf"/>
</dbReference>
<keyword evidence="3" id="KW-1003">Cell membrane</keyword>
<evidence type="ECO:0000256" key="4">
    <source>
        <dbReference type="ARBA" id="ARBA00022692"/>
    </source>
</evidence>
<feature type="transmembrane region" description="Helical" evidence="7">
    <location>
        <begin position="308"/>
        <end position="330"/>
    </location>
</feature>
<evidence type="ECO:0000256" key="5">
    <source>
        <dbReference type="ARBA" id="ARBA00022989"/>
    </source>
</evidence>
<keyword evidence="9" id="KW-1185">Reference proteome</keyword>
<dbReference type="InterPro" id="IPR011701">
    <property type="entry name" value="MFS"/>
</dbReference>
<evidence type="ECO:0000256" key="7">
    <source>
        <dbReference type="SAM" id="Phobius"/>
    </source>
</evidence>
<feature type="transmembrane region" description="Helical" evidence="7">
    <location>
        <begin position="342"/>
        <end position="366"/>
    </location>
</feature>
<evidence type="ECO:0000256" key="1">
    <source>
        <dbReference type="ARBA" id="ARBA00004429"/>
    </source>
</evidence>
<evidence type="ECO:0000313" key="9">
    <source>
        <dbReference type="Proteomes" id="UP000549695"/>
    </source>
</evidence>
<feature type="transmembrane region" description="Helical" evidence="7">
    <location>
        <begin position="252"/>
        <end position="273"/>
    </location>
</feature>
<dbReference type="GO" id="GO:0005886">
    <property type="term" value="C:plasma membrane"/>
    <property type="evidence" value="ECO:0007669"/>
    <property type="project" value="UniProtKB-SubCell"/>
</dbReference>
<evidence type="ECO:0000256" key="2">
    <source>
        <dbReference type="ARBA" id="ARBA00022448"/>
    </source>
</evidence>
<evidence type="ECO:0000256" key="6">
    <source>
        <dbReference type="ARBA" id="ARBA00023136"/>
    </source>
</evidence>
<dbReference type="Pfam" id="PF07690">
    <property type="entry name" value="MFS_1"/>
    <property type="match status" value="1"/>
</dbReference>
<sequence length="442" mass="45599">MRSLFRNTRFRRLFTAQVVALAGTGLTTVALGLLAYDLAGERAALVLGSALTIKMVAYVVVGPVVGAVADRVPRRMLMVGADAVRATVVLVLPWVTGIWQVFVLVAVLQVASATFTPVFQSVVPDVVPDERDYAGALSASQLASSAETVLSPLLAAAAVAVMSYSTLFVGTCAGFVFSAVLVASTAVPPVAGRAQGGFATRLLLGVRLFRAVPQLRGLLALDVVVAAVGVVSLVTTVNVVRDLLGGTEADVGLLLAVSGAGTAVAALASPWAARRLPVRTVMLAGAAVSCLAAGATLLLAAAPSWTTAAFAWALVGFGPGWIMVNTGRLLRTSAGPGQRPALFSAQFSLSHACWLLTYPLTGWLAVSAGWTVTWSVLAALAVVALGVAVTVWPTAGADLVRHRHDHDADHAHVVTASPSVHGWTHAHRLVVDDQHPHGPVPV</sequence>
<protein>
    <submittedName>
        <fullName evidence="8">MFS family permease</fullName>
    </submittedName>
</protein>
<feature type="transmembrane region" description="Helical" evidence="7">
    <location>
        <begin position="88"/>
        <end position="111"/>
    </location>
</feature>
<feature type="transmembrane region" description="Helical" evidence="7">
    <location>
        <begin position="280"/>
        <end position="302"/>
    </location>
</feature>
<feature type="transmembrane region" description="Helical" evidence="7">
    <location>
        <begin position="153"/>
        <end position="183"/>
    </location>
</feature>
<dbReference type="SUPFAM" id="SSF103473">
    <property type="entry name" value="MFS general substrate transporter"/>
    <property type="match status" value="1"/>
</dbReference>
<accession>A0A852W3V1</accession>
<evidence type="ECO:0000256" key="3">
    <source>
        <dbReference type="ARBA" id="ARBA00022475"/>
    </source>
</evidence>
<dbReference type="PANTHER" id="PTHR23513:SF9">
    <property type="entry name" value="ENTEROBACTIN EXPORTER ENTS"/>
    <property type="match status" value="1"/>
</dbReference>
<comment type="subcellular location">
    <subcellularLocation>
        <location evidence="1">Cell inner membrane</location>
        <topology evidence="1">Multi-pass membrane protein</topology>
    </subcellularLocation>
</comment>
<dbReference type="Proteomes" id="UP000549695">
    <property type="component" value="Unassembled WGS sequence"/>
</dbReference>
<dbReference type="CDD" id="cd06173">
    <property type="entry name" value="MFS_MefA_like"/>
    <property type="match status" value="1"/>
</dbReference>
<keyword evidence="2" id="KW-0813">Transport</keyword>
<feature type="transmembrane region" description="Helical" evidence="7">
    <location>
        <begin position="12"/>
        <end position="36"/>
    </location>
</feature>
<evidence type="ECO:0000313" key="8">
    <source>
        <dbReference type="EMBL" id="NYG02101.1"/>
    </source>
</evidence>
<organism evidence="8 9">
    <name type="scientific">Pseudonocardia alni</name>
    <name type="common">Amycolata alni</name>
    <dbReference type="NCBI Taxonomy" id="33907"/>
    <lineage>
        <taxon>Bacteria</taxon>
        <taxon>Bacillati</taxon>
        <taxon>Actinomycetota</taxon>
        <taxon>Actinomycetes</taxon>
        <taxon>Pseudonocardiales</taxon>
        <taxon>Pseudonocardiaceae</taxon>
        <taxon>Pseudonocardia</taxon>
    </lineage>
</organism>
<keyword evidence="6 7" id="KW-0472">Membrane</keyword>
<dbReference type="Gene3D" id="1.20.1250.20">
    <property type="entry name" value="MFS general substrate transporter like domains"/>
    <property type="match status" value="2"/>
</dbReference>
<dbReference type="PANTHER" id="PTHR23513">
    <property type="entry name" value="INTEGRAL MEMBRANE EFFLUX PROTEIN-RELATED"/>
    <property type="match status" value="1"/>
</dbReference>
<dbReference type="GO" id="GO:0022857">
    <property type="term" value="F:transmembrane transporter activity"/>
    <property type="evidence" value="ECO:0007669"/>
    <property type="project" value="InterPro"/>
</dbReference>